<dbReference type="PROSITE" id="PS51257">
    <property type="entry name" value="PROKAR_LIPOPROTEIN"/>
    <property type="match status" value="1"/>
</dbReference>
<dbReference type="InterPro" id="IPR005490">
    <property type="entry name" value="LD_TPept_cat_dom"/>
</dbReference>
<comment type="similarity">
    <text evidence="2">Belongs to the YkuD family.</text>
</comment>
<evidence type="ECO:0000256" key="5">
    <source>
        <dbReference type="ARBA" id="ARBA00022801"/>
    </source>
</evidence>
<evidence type="ECO:0000256" key="9">
    <source>
        <dbReference type="PROSITE-ProRule" id="PRU01373"/>
    </source>
</evidence>
<dbReference type="InterPro" id="IPR038063">
    <property type="entry name" value="Transpep_catalytic_dom"/>
</dbReference>
<dbReference type="PANTHER" id="PTHR30582">
    <property type="entry name" value="L,D-TRANSPEPTIDASE"/>
    <property type="match status" value="1"/>
</dbReference>
<name>A0A318STY0_9RHOB</name>
<feature type="chain" id="PRO_5016355370" evidence="10">
    <location>
        <begin position="30"/>
        <end position="270"/>
    </location>
</feature>
<evidence type="ECO:0000256" key="6">
    <source>
        <dbReference type="ARBA" id="ARBA00022960"/>
    </source>
</evidence>
<dbReference type="Proteomes" id="UP000248311">
    <property type="component" value="Unassembled WGS sequence"/>
</dbReference>
<proteinExistence type="inferred from homology"/>
<dbReference type="EMBL" id="QJTE01000003">
    <property type="protein sequence ID" value="PYE83829.1"/>
    <property type="molecule type" value="Genomic_DNA"/>
</dbReference>
<evidence type="ECO:0000256" key="2">
    <source>
        <dbReference type="ARBA" id="ARBA00005992"/>
    </source>
</evidence>
<evidence type="ECO:0000256" key="10">
    <source>
        <dbReference type="SAM" id="SignalP"/>
    </source>
</evidence>
<keyword evidence="7 9" id="KW-0573">Peptidoglycan synthesis</keyword>
<feature type="active site" description="Proton donor/acceptor" evidence="9">
    <location>
        <position position="185"/>
    </location>
</feature>
<reference evidence="12 13" key="1">
    <citation type="submission" date="2018-06" db="EMBL/GenBank/DDBJ databases">
        <title>Genomic Encyclopedia of Type Strains, Phase III (KMG-III): the genomes of soil and plant-associated and newly described type strains.</title>
        <authorList>
            <person name="Whitman W."/>
        </authorList>
    </citation>
    <scope>NUCLEOTIDE SEQUENCE [LARGE SCALE GENOMIC DNA]</scope>
    <source>
        <strain evidence="12 13">CECT 9025</strain>
    </source>
</reference>
<keyword evidence="8 9" id="KW-0961">Cell wall biogenesis/degradation</keyword>
<dbReference type="CDD" id="cd16913">
    <property type="entry name" value="YkuD_like"/>
    <property type="match status" value="1"/>
</dbReference>
<comment type="pathway">
    <text evidence="1 9">Cell wall biogenesis; peptidoglycan biosynthesis.</text>
</comment>
<evidence type="ECO:0000256" key="3">
    <source>
        <dbReference type="ARBA" id="ARBA00022676"/>
    </source>
</evidence>
<evidence type="ECO:0000256" key="4">
    <source>
        <dbReference type="ARBA" id="ARBA00022679"/>
    </source>
</evidence>
<dbReference type="AlphaFoldDB" id="A0A318STY0"/>
<feature type="signal peptide" evidence="10">
    <location>
        <begin position="1"/>
        <end position="29"/>
    </location>
</feature>
<evidence type="ECO:0000256" key="8">
    <source>
        <dbReference type="ARBA" id="ARBA00023316"/>
    </source>
</evidence>
<accession>A0A318STY0</accession>
<feature type="domain" description="L,D-TPase catalytic" evidence="11">
    <location>
        <begin position="88"/>
        <end position="225"/>
    </location>
</feature>
<keyword evidence="10" id="KW-0732">Signal</keyword>
<keyword evidence="4" id="KW-0808">Transferase</keyword>
<dbReference type="PANTHER" id="PTHR30582:SF24">
    <property type="entry name" value="L,D-TRANSPEPTIDASE ERFK_SRFK-RELATED"/>
    <property type="match status" value="1"/>
</dbReference>
<dbReference type="RefSeq" id="WP_110814386.1">
    <property type="nucleotide sequence ID" value="NZ_QJTE01000003.1"/>
</dbReference>
<keyword evidence="5" id="KW-0378">Hydrolase</keyword>
<keyword evidence="13" id="KW-1185">Reference proteome</keyword>
<feature type="active site" description="Nucleophile" evidence="9">
    <location>
        <position position="201"/>
    </location>
</feature>
<keyword evidence="12" id="KW-0449">Lipoprotein</keyword>
<evidence type="ECO:0000256" key="7">
    <source>
        <dbReference type="ARBA" id="ARBA00022984"/>
    </source>
</evidence>
<dbReference type="GO" id="GO:0071555">
    <property type="term" value="P:cell wall organization"/>
    <property type="evidence" value="ECO:0007669"/>
    <property type="project" value="UniProtKB-UniRule"/>
</dbReference>
<dbReference type="GO" id="GO:0018104">
    <property type="term" value="P:peptidoglycan-protein cross-linking"/>
    <property type="evidence" value="ECO:0007669"/>
    <property type="project" value="TreeGrafter"/>
</dbReference>
<dbReference type="GO" id="GO:0071972">
    <property type="term" value="F:peptidoglycan L,D-transpeptidase activity"/>
    <property type="evidence" value="ECO:0007669"/>
    <property type="project" value="TreeGrafter"/>
</dbReference>
<evidence type="ECO:0000313" key="12">
    <source>
        <dbReference type="EMBL" id="PYE83829.1"/>
    </source>
</evidence>
<dbReference type="OrthoDB" id="9795305at2"/>
<organism evidence="12 13">
    <name type="scientific">Pseudoroseicyclus aestuarii</name>
    <dbReference type="NCBI Taxonomy" id="1795041"/>
    <lineage>
        <taxon>Bacteria</taxon>
        <taxon>Pseudomonadati</taxon>
        <taxon>Pseudomonadota</taxon>
        <taxon>Alphaproteobacteria</taxon>
        <taxon>Rhodobacterales</taxon>
        <taxon>Paracoccaceae</taxon>
        <taxon>Pseudoroseicyclus</taxon>
    </lineage>
</organism>
<evidence type="ECO:0000256" key="1">
    <source>
        <dbReference type="ARBA" id="ARBA00004752"/>
    </source>
</evidence>
<sequence length="270" mass="29543">MHSTTTRRGALRGLAGLSLLAVGACARQAVPETVPQMQLIGGVPVDQIVPGYGLIEDDGYRLPPVPPEYLQGVNRRMNLRYTGTEAPGTIEVDPHAKFLYWVQNDGNAWRFPIAVGRQGKSMSYDTVIRRKEHWPSWTPTANMLRTEPEIYGGFAGGVPGGLANPLGARALYLYQGGRDTYFRIHGTNDMASIGNSGSAGCIRLFNHDIIFLYPMVPRDTLVTVRSYDESVRIEGQALANRGRELDPTYVPPEEIYAAAARSGPPQISGQ</sequence>
<dbReference type="UniPathway" id="UPA00219"/>
<gene>
    <name evidence="12" type="ORF">DFP88_103190</name>
</gene>
<dbReference type="GO" id="GO:0005576">
    <property type="term" value="C:extracellular region"/>
    <property type="evidence" value="ECO:0007669"/>
    <property type="project" value="TreeGrafter"/>
</dbReference>
<evidence type="ECO:0000259" key="11">
    <source>
        <dbReference type="PROSITE" id="PS52029"/>
    </source>
</evidence>
<dbReference type="Gene3D" id="2.40.440.10">
    <property type="entry name" value="L,D-transpeptidase catalytic domain-like"/>
    <property type="match status" value="1"/>
</dbReference>
<dbReference type="InterPro" id="IPR050979">
    <property type="entry name" value="LD-transpeptidase"/>
</dbReference>
<protein>
    <submittedName>
        <fullName evidence="12">Lipoprotein-anchoring transpeptidase ErfK/SrfK</fullName>
    </submittedName>
</protein>
<dbReference type="GO" id="GO:0008360">
    <property type="term" value="P:regulation of cell shape"/>
    <property type="evidence" value="ECO:0007669"/>
    <property type="project" value="UniProtKB-UniRule"/>
</dbReference>
<evidence type="ECO:0000313" key="13">
    <source>
        <dbReference type="Proteomes" id="UP000248311"/>
    </source>
</evidence>
<keyword evidence="3" id="KW-0328">Glycosyltransferase</keyword>
<dbReference type="PROSITE" id="PS52029">
    <property type="entry name" value="LD_TPASE"/>
    <property type="match status" value="1"/>
</dbReference>
<dbReference type="Pfam" id="PF03734">
    <property type="entry name" value="YkuD"/>
    <property type="match status" value="1"/>
</dbReference>
<dbReference type="SUPFAM" id="SSF141523">
    <property type="entry name" value="L,D-transpeptidase catalytic domain-like"/>
    <property type="match status" value="1"/>
</dbReference>
<dbReference type="GO" id="GO:0016757">
    <property type="term" value="F:glycosyltransferase activity"/>
    <property type="evidence" value="ECO:0007669"/>
    <property type="project" value="UniProtKB-KW"/>
</dbReference>
<comment type="caution">
    <text evidence="12">The sequence shown here is derived from an EMBL/GenBank/DDBJ whole genome shotgun (WGS) entry which is preliminary data.</text>
</comment>
<keyword evidence="6 9" id="KW-0133">Cell shape</keyword>